<protein>
    <submittedName>
        <fullName evidence="1">Uncharacterized protein</fullName>
    </submittedName>
</protein>
<dbReference type="EMBL" id="GBRH01249006">
    <property type="protein sequence ID" value="JAD48889.1"/>
    <property type="molecule type" value="Transcribed_RNA"/>
</dbReference>
<organism evidence="1">
    <name type="scientific">Arundo donax</name>
    <name type="common">Giant reed</name>
    <name type="synonym">Donax arundinaceus</name>
    <dbReference type="NCBI Taxonomy" id="35708"/>
    <lineage>
        <taxon>Eukaryota</taxon>
        <taxon>Viridiplantae</taxon>
        <taxon>Streptophyta</taxon>
        <taxon>Embryophyta</taxon>
        <taxon>Tracheophyta</taxon>
        <taxon>Spermatophyta</taxon>
        <taxon>Magnoliopsida</taxon>
        <taxon>Liliopsida</taxon>
        <taxon>Poales</taxon>
        <taxon>Poaceae</taxon>
        <taxon>PACMAD clade</taxon>
        <taxon>Arundinoideae</taxon>
        <taxon>Arundineae</taxon>
        <taxon>Arundo</taxon>
    </lineage>
</organism>
<dbReference type="AlphaFoldDB" id="A0A0A9AB17"/>
<sequence length="50" mass="5639">MNFIYGYKPEDLVQNCSRGLSLVALLAILYVEDPLAEQNSKIVCLAFDFL</sequence>
<name>A0A0A9AB17_ARUDO</name>
<accession>A0A0A9AB17</accession>
<reference evidence="1" key="1">
    <citation type="submission" date="2014-09" db="EMBL/GenBank/DDBJ databases">
        <authorList>
            <person name="Magalhaes I.L.F."/>
            <person name="Oliveira U."/>
            <person name="Santos F.R."/>
            <person name="Vidigal T.H.D.A."/>
            <person name="Brescovit A.D."/>
            <person name="Santos A.J."/>
        </authorList>
    </citation>
    <scope>NUCLEOTIDE SEQUENCE</scope>
    <source>
        <tissue evidence="1">Shoot tissue taken approximately 20 cm above the soil surface</tissue>
    </source>
</reference>
<proteinExistence type="predicted"/>
<reference evidence="1" key="2">
    <citation type="journal article" date="2015" name="Data Brief">
        <title>Shoot transcriptome of the giant reed, Arundo donax.</title>
        <authorList>
            <person name="Barrero R.A."/>
            <person name="Guerrero F.D."/>
            <person name="Moolhuijzen P."/>
            <person name="Goolsby J.A."/>
            <person name="Tidwell J."/>
            <person name="Bellgard S.E."/>
            <person name="Bellgard M.I."/>
        </authorList>
    </citation>
    <scope>NUCLEOTIDE SEQUENCE</scope>
    <source>
        <tissue evidence="1">Shoot tissue taken approximately 20 cm above the soil surface</tissue>
    </source>
</reference>
<evidence type="ECO:0000313" key="1">
    <source>
        <dbReference type="EMBL" id="JAD48889.1"/>
    </source>
</evidence>